<keyword evidence="2" id="KW-0597">Phosphoprotein</keyword>
<evidence type="ECO:0000256" key="2">
    <source>
        <dbReference type="ARBA" id="ARBA00022553"/>
    </source>
</evidence>
<dbReference type="InterPro" id="IPR030918">
    <property type="entry name" value="PT_fungal_PKS"/>
</dbReference>
<dbReference type="GO" id="GO:0031177">
    <property type="term" value="F:phosphopantetheine binding"/>
    <property type="evidence" value="ECO:0007669"/>
    <property type="project" value="InterPro"/>
</dbReference>
<evidence type="ECO:0000256" key="5">
    <source>
        <dbReference type="SAM" id="MobiDB-lite"/>
    </source>
</evidence>
<dbReference type="Gene3D" id="1.10.1200.10">
    <property type="entry name" value="ACP-like"/>
    <property type="match status" value="1"/>
</dbReference>
<feature type="region of interest" description="Disordered" evidence="5">
    <location>
        <begin position="1673"/>
        <end position="1729"/>
    </location>
</feature>
<dbReference type="SMART" id="SM00827">
    <property type="entry name" value="PKS_AT"/>
    <property type="match status" value="1"/>
</dbReference>
<dbReference type="InterPro" id="IPR020841">
    <property type="entry name" value="PKS_Beta-ketoAc_synthase_dom"/>
</dbReference>
<dbReference type="CDD" id="cd00833">
    <property type="entry name" value="PKS"/>
    <property type="match status" value="1"/>
</dbReference>
<gene>
    <name evidence="9" type="ORF">CBYS24578_00006618</name>
</gene>
<dbReference type="FunFam" id="1.10.1200.10:FF:000011">
    <property type="entry name" value="Sterigmatocystin biosynthesis polyketide synthase"/>
    <property type="match status" value="1"/>
</dbReference>
<dbReference type="Gene3D" id="3.30.70.3290">
    <property type="match status" value="1"/>
</dbReference>
<dbReference type="PANTHER" id="PTHR43775:SF37">
    <property type="entry name" value="SI:DKEY-61P9.11"/>
    <property type="match status" value="1"/>
</dbReference>
<dbReference type="SUPFAM" id="SSF47336">
    <property type="entry name" value="ACP-like"/>
    <property type="match status" value="1"/>
</dbReference>
<evidence type="ECO:0000259" key="7">
    <source>
        <dbReference type="PROSITE" id="PS52004"/>
    </source>
</evidence>
<dbReference type="GO" id="GO:0004312">
    <property type="term" value="F:fatty acid synthase activity"/>
    <property type="evidence" value="ECO:0007669"/>
    <property type="project" value="TreeGrafter"/>
</dbReference>
<dbReference type="SMART" id="SM00823">
    <property type="entry name" value="PKS_PP"/>
    <property type="match status" value="1"/>
</dbReference>
<dbReference type="Gene3D" id="3.10.129.110">
    <property type="entry name" value="Polyketide synthase dehydratase"/>
    <property type="match status" value="1"/>
</dbReference>
<dbReference type="Pfam" id="PF22621">
    <property type="entry name" value="CurL-like_PKS_C"/>
    <property type="match status" value="1"/>
</dbReference>
<evidence type="ECO:0000313" key="10">
    <source>
        <dbReference type="Proteomes" id="UP000754883"/>
    </source>
</evidence>
<dbReference type="InterPro" id="IPR049900">
    <property type="entry name" value="PKS_mFAS_DH"/>
</dbReference>
<feature type="region of interest" description="N-terminal hotdog fold" evidence="4">
    <location>
        <begin position="1327"/>
        <end position="1462"/>
    </location>
</feature>
<dbReference type="InterPro" id="IPR050091">
    <property type="entry name" value="PKS_NRPS_Biosynth_Enz"/>
</dbReference>
<dbReference type="FunFam" id="3.40.366.10:FF:000017">
    <property type="entry name" value="Non-reducing polyketide synthase aptA"/>
    <property type="match status" value="1"/>
</dbReference>
<dbReference type="InterPro" id="IPR009081">
    <property type="entry name" value="PP-bd_ACP"/>
</dbReference>
<dbReference type="InterPro" id="IPR001227">
    <property type="entry name" value="Ac_transferase_dom_sf"/>
</dbReference>
<dbReference type="EMBL" id="CABFNO020001394">
    <property type="protein sequence ID" value="CAG9984938.1"/>
    <property type="molecule type" value="Genomic_DNA"/>
</dbReference>
<dbReference type="Pfam" id="PF02801">
    <property type="entry name" value="Ketoacyl-synt_C"/>
    <property type="match status" value="1"/>
</dbReference>
<reference evidence="9" key="1">
    <citation type="submission" date="2021-10" db="EMBL/GenBank/DDBJ databases">
        <authorList>
            <person name="Piombo E."/>
        </authorList>
    </citation>
    <scope>NUCLEOTIDE SEQUENCE</scope>
</reference>
<dbReference type="InterPro" id="IPR016039">
    <property type="entry name" value="Thiolase-like"/>
</dbReference>
<feature type="domain" description="Carrier" evidence="6">
    <location>
        <begin position="1728"/>
        <end position="1802"/>
    </location>
</feature>
<dbReference type="GO" id="GO:0044550">
    <property type="term" value="P:secondary metabolite biosynthetic process"/>
    <property type="evidence" value="ECO:0007669"/>
    <property type="project" value="TreeGrafter"/>
</dbReference>
<dbReference type="SUPFAM" id="SSF53901">
    <property type="entry name" value="Thiolase-like"/>
    <property type="match status" value="1"/>
</dbReference>
<evidence type="ECO:0000313" key="9">
    <source>
        <dbReference type="EMBL" id="CAG9984938.1"/>
    </source>
</evidence>
<dbReference type="InterPro" id="IPR016035">
    <property type="entry name" value="Acyl_Trfase/lysoPLipase"/>
</dbReference>
<evidence type="ECO:0000256" key="1">
    <source>
        <dbReference type="ARBA" id="ARBA00022450"/>
    </source>
</evidence>
<name>A0A9N9XYL6_9HYPO</name>
<dbReference type="PANTHER" id="PTHR43775">
    <property type="entry name" value="FATTY ACID SYNTHASE"/>
    <property type="match status" value="1"/>
</dbReference>
<evidence type="ECO:0000256" key="3">
    <source>
        <dbReference type="ARBA" id="ARBA00022679"/>
    </source>
</evidence>
<keyword evidence="10" id="KW-1185">Reference proteome</keyword>
<dbReference type="Pfam" id="PF00698">
    <property type="entry name" value="Acyl_transf_1"/>
    <property type="match status" value="1"/>
</dbReference>
<comment type="caution">
    <text evidence="9">The sequence shown here is derived from an EMBL/GenBank/DDBJ whole genome shotgun (WGS) entry which is preliminary data.</text>
</comment>
<dbReference type="FunFam" id="3.10.129.110:FF:000001">
    <property type="entry name" value="Sterigmatocystin biosynthesis polyketide synthase"/>
    <property type="match status" value="1"/>
</dbReference>
<evidence type="ECO:0000259" key="6">
    <source>
        <dbReference type="PROSITE" id="PS50075"/>
    </source>
</evidence>
<sequence>MSNESTPQSPLRLFYFHNELPPDDLQFLLRQLYNQSKDNGHPYLARFLNEAVKAVRKEVSKLPLNLRSLVGPFESIHALAEQESLRRGVLCGSIDGVILFVLQLGIFIGNCETHSPNQVKYRELDSTILLGLGIGLLVATTLSLSPTLGDVPSVGAEVVCIIFRLGVLVADTSQNLEPLDEDGKFDSWAHFMRDVRPKDVQRELDELHSYQARTNISEMQCPEATKVFISAKSKSSVTLSGPPSRLNELKRVSEFFQNRKAVPLPVFGGLCHAGHVYTDKDAIQVVASPVLGNCHPWVPVLATGNGIPFPAENGAELLQQVILEILARQIVWEEVIKSVVEYSRASKSYRPVAICAIRGSLPLNELKDALDARETAPATQISDLAVWIDHPTSGGSNPGLAQQSKIAIVGMSCRMAGGATNTERFWDVLEKGLDVHRRIPEDRFDAESHYDPEGKWVNASHTPYGCFIEEPGLFDAPFFNMSPREAEQTDPMQRLALVTAYEALERAGFVADRTPSSNKTRVGTWFGQASDDYREVNTAQEISTYFIPGGCRAFGPGRINYFFKFSGPSYSCDTACSSSLAAIQNACTALWNAEVDTVVAGGMNILSNSDAFAGLSQGHFLTKTPNACKTWDVDADGYCRGDGVASIVMKRLEDAEADNDNILGIIVGAGTNHSADAVSITHPHAGSQAFLYRKVLDRAGVDPFDVSYIEAHGTGTQAGDIQELTSITDVFAPLTARRRSSNQPLAIGAVKSNFGHSEAAAGVTSLLKVLLMFQKHVIPPHVGIKTSLNPKLPRHLDKRNLHIPFKATPWPRNSDKKRIAMVNSFSAAGGNTSLVVEEAPDRPLPQADPRPSHAVAVSAKSKVSLKGNLERLLTYLDENPSVSLANLSYTTTARRHHYNHRLTFNVSDVSMLREQIAHSLKSIERHRPVPNTLPPSVAFTFTGQGGAYKSSNLELFHHSPLFRLHIFQLDRIVQGLGFPSFIPSINGSSHREYDHGTIITQVALTCVEIALAKYWESLGVKPDLVMGHSLGEYAALCVAGVLSASDAIYLVGTRARLLEQRCSKGTHGMLAVRSSVADIKGTIGHLSYEIACINSPDATVLTAEVIDLEVVESALKEAGYACTRLEVAFAFHSTQTDPILEDYERLAKSNVTFRTPKIPVISPLLARVVCDGKTVNARYLARATRETCNYLSAISDALSVSIIDKETVWIEIGPHPVTAAFVKTVVDPSSCAVPSLRRGENNWTTLAQSLGALHCVGVGVNWNEFHRPFEEHLRLLDLPTYCWTNKNHWIQYNGNWALTKGNCFYDSKKNTRASAASVSSFQTSLVHRIIAEEFSGMFGTVTMESDLMSSDFLTAARGHSMNGCAVVTSSIHADIAYTLGEYVTKNLGTPLKSQDLNIASLKVSHGLVARADTSKPQLIRVIARTTSLSDGISVEWYNVDDDGSTSPNAFATAALACGTSSDFLASWVPLTHLIESRIDALDCMSRQGIASQFSGKMAYTLFASSLVDYADKYRGMQSVVISSFEGFAKIRLSTEQEGVWTVPPHFIDSVAHLAGFIMNVSDAHDTVNNFCVTPGWNSMRLAKPLEPGSELQSYVKMIPSKDDDSVFFGDIYVLQNGEIVGMVGGIQFRRYPRILLSRFFSPSDSYRQAQLSLKHRASIGTYPIPVQLGVAGTTPRTADQEQSNEEYCETPPTSGHPDMAIFSSTTGQPTPSESPGSSKRIIQGSEPESMTTKATGLIATETGIAPSELIDDARFSDIGIDSLMSLVIAEKFRTELGIAVNSGLFLEYPTMGALRSWLLEYYS</sequence>
<keyword evidence="1" id="KW-0596">Phosphopantetheine</keyword>
<dbReference type="SUPFAM" id="SSF55048">
    <property type="entry name" value="Probable ACP-binding domain of malonyl-CoA ACP transacylase"/>
    <property type="match status" value="1"/>
</dbReference>
<dbReference type="GO" id="GO:0006633">
    <property type="term" value="P:fatty acid biosynthetic process"/>
    <property type="evidence" value="ECO:0007669"/>
    <property type="project" value="TreeGrafter"/>
</dbReference>
<dbReference type="SMART" id="SM00825">
    <property type="entry name" value="PKS_KS"/>
    <property type="match status" value="1"/>
</dbReference>
<dbReference type="FunFam" id="3.40.47.10:FF:000031">
    <property type="entry name" value="Sterigmatocystin biosynthesis polyketide synthase"/>
    <property type="match status" value="1"/>
</dbReference>
<evidence type="ECO:0008006" key="11">
    <source>
        <dbReference type="Google" id="ProtNLM"/>
    </source>
</evidence>
<proteinExistence type="predicted"/>
<dbReference type="InterPro" id="IPR014043">
    <property type="entry name" value="Acyl_transferase_dom"/>
</dbReference>
<organism evidence="9 10">
    <name type="scientific">Clonostachys byssicola</name>
    <dbReference type="NCBI Taxonomy" id="160290"/>
    <lineage>
        <taxon>Eukaryota</taxon>
        <taxon>Fungi</taxon>
        <taxon>Dikarya</taxon>
        <taxon>Ascomycota</taxon>
        <taxon>Pezizomycotina</taxon>
        <taxon>Sordariomycetes</taxon>
        <taxon>Hypocreomycetidae</taxon>
        <taxon>Hypocreales</taxon>
        <taxon>Bionectriaceae</taxon>
        <taxon>Clonostachys</taxon>
    </lineage>
</organism>
<feature type="region of interest" description="C-terminal hotdog fold" evidence="4">
    <location>
        <begin position="1490"/>
        <end position="1637"/>
    </location>
</feature>
<dbReference type="NCBIfam" id="TIGR04532">
    <property type="entry name" value="PT_fungal_PKS"/>
    <property type="match status" value="1"/>
</dbReference>
<dbReference type="InterPro" id="IPR014031">
    <property type="entry name" value="Ketoacyl_synth_C"/>
</dbReference>
<dbReference type="PROSITE" id="PS50075">
    <property type="entry name" value="CARRIER"/>
    <property type="match status" value="1"/>
</dbReference>
<dbReference type="InterPro" id="IPR020806">
    <property type="entry name" value="PKS_PP-bd"/>
</dbReference>
<dbReference type="InterPro" id="IPR016036">
    <property type="entry name" value="Malonyl_transacylase_ACP-bd"/>
</dbReference>
<dbReference type="InterPro" id="IPR032088">
    <property type="entry name" value="SAT"/>
</dbReference>
<dbReference type="PROSITE" id="PS52004">
    <property type="entry name" value="KS3_2"/>
    <property type="match status" value="1"/>
</dbReference>
<dbReference type="Pfam" id="PF00109">
    <property type="entry name" value="ketoacyl-synt"/>
    <property type="match status" value="1"/>
</dbReference>
<dbReference type="Gene3D" id="3.40.47.10">
    <property type="match status" value="1"/>
</dbReference>
<dbReference type="Proteomes" id="UP000754883">
    <property type="component" value="Unassembled WGS sequence"/>
</dbReference>
<dbReference type="Pfam" id="PF00550">
    <property type="entry name" value="PP-binding"/>
    <property type="match status" value="1"/>
</dbReference>
<dbReference type="InterPro" id="IPR042104">
    <property type="entry name" value="PKS_dehydratase_sf"/>
</dbReference>
<keyword evidence="3" id="KW-0808">Transferase</keyword>
<dbReference type="InterPro" id="IPR036736">
    <property type="entry name" value="ACP-like_sf"/>
</dbReference>
<evidence type="ECO:0000259" key="8">
    <source>
        <dbReference type="PROSITE" id="PS52019"/>
    </source>
</evidence>
<feature type="active site" description="Proton acceptor; for dehydratase activity" evidence="4">
    <location>
        <position position="1359"/>
    </location>
</feature>
<feature type="compositionally biased region" description="Polar residues" evidence="5">
    <location>
        <begin position="1702"/>
        <end position="1717"/>
    </location>
</feature>
<dbReference type="SUPFAM" id="SSF52151">
    <property type="entry name" value="FabD/lysophospholipase-like"/>
    <property type="match status" value="1"/>
</dbReference>
<evidence type="ECO:0000256" key="4">
    <source>
        <dbReference type="PROSITE-ProRule" id="PRU01363"/>
    </source>
</evidence>
<dbReference type="PROSITE" id="PS52019">
    <property type="entry name" value="PKS_MFAS_DH"/>
    <property type="match status" value="1"/>
</dbReference>
<dbReference type="InterPro" id="IPR014030">
    <property type="entry name" value="Ketoacyl_synth_N"/>
</dbReference>
<feature type="domain" description="PKS/mFAS DH" evidence="8">
    <location>
        <begin position="1327"/>
        <end position="1637"/>
    </location>
</feature>
<dbReference type="Pfam" id="PF16073">
    <property type="entry name" value="SAT"/>
    <property type="match status" value="1"/>
</dbReference>
<feature type="domain" description="Ketosynthase family 3 (KS3)" evidence="7">
    <location>
        <begin position="403"/>
        <end position="838"/>
    </location>
</feature>
<accession>A0A9N9XYL6</accession>
<dbReference type="OrthoDB" id="329835at2759"/>
<dbReference type="Gene3D" id="3.40.366.10">
    <property type="entry name" value="Malonyl-Coenzyme A Acyl Carrier Protein, domain 2"/>
    <property type="match status" value="1"/>
</dbReference>
<protein>
    <recommendedName>
        <fullName evidence="11">Polyketide synthase</fullName>
    </recommendedName>
</protein>
<feature type="active site" description="Proton donor; for dehydratase activity" evidence="4">
    <location>
        <position position="1548"/>
    </location>
</feature>